<protein>
    <recommendedName>
        <fullName evidence="14">Protein krueppel</fullName>
    </recommendedName>
</protein>
<dbReference type="OrthoDB" id="427030at2759"/>
<dbReference type="AlphaFoldDB" id="B4NB08"/>
<dbReference type="SUPFAM" id="SSF57667">
    <property type="entry name" value="beta-beta-alpha zinc fingers"/>
    <property type="match status" value="3"/>
</dbReference>
<evidence type="ECO:0000256" key="8">
    <source>
        <dbReference type="PROSITE-ProRule" id="PRU01263"/>
    </source>
</evidence>
<dbReference type="InterPro" id="IPR012934">
    <property type="entry name" value="Znf_AD"/>
</dbReference>
<dbReference type="Gene3D" id="3.30.160.60">
    <property type="entry name" value="Classic Zinc Finger"/>
    <property type="match status" value="3"/>
</dbReference>
<proteinExistence type="predicted"/>
<keyword evidence="6" id="KW-0539">Nucleus</keyword>
<dbReference type="InParanoid" id="B4NB08"/>
<dbReference type="SUPFAM" id="SSF57716">
    <property type="entry name" value="Glucocorticoid receptor-like (DNA-binding domain)"/>
    <property type="match status" value="1"/>
</dbReference>
<dbReference type="PANTHER" id="PTHR16515:SF66">
    <property type="entry name" value="C2H2-TYPE DOMAIN-CONTAINING PROTEIN"/>
    <property type="match status" value="1"/>
</dbReference>
<feature type="domain" description="ZAD" evidence="11">
    <location>
        <begin position="4"/>
        <end position="79"/>
    </location>
</feature>
<evidence type="ECO:0000256" key="6">
    <source>
        <dbReference type="ARBA" id="ARBA00023242"/>
    </source>
</evidence>
<dbReference type="InterPro" id="IPR050331">
    <property type="entry name" value="Zinc_finger"/>
</dbReference>
<sequence length="347" mass="39957">MLINQCRICGKNNICAKSLNLFDTANRKYVKHIYLLTGLALGVLANAPTYICHCCQSDLKLCMTFRKRCIKTQKKWETLSQSGQDVDLESHSSMSEIETKVEETIQVIVKEQFNIQDELINEEEDHLGLDKEEILATNIGRSKDKMVMDTIKDTLTHFDDNNNNKLDDHNNDKGFLPLDIPTKTRKSKGEVKLFICELCGLHLGTKASLGRHILKHTGKRPFGCKECSARFLTAAELRSHHLVHTGERAFPCRFCERKYVSYMGRLRHERNHTNERNFVCDECGKAFTTGYILKNHMLIHSGERAYSCDACQRSFQRKTHLRTHFRSNTHQQNLKKTQLQVSPITKV</sequence>
<evidence type="ECO:0000256" key="5">
    <source>
        <dbReference type="ARBA" id="ARBA00022833"/>
    </source>
</evidence>
<evidence type="ECO:0000313" key="12">
    <source>
        <dbReference type="EMBL" id="EDW80972.1"/>
    </source>
</evidence>
<dbReference type="InterPro" id="IPR013087">
    <property type="entry name" value="Znf_C2H2_type"/>
</dbReference>
<gene>
    <name evidence="12" type="primary">Dwil\GK11273</name>
    <name evidence="12" type="ORF">Dwil_GK11273</name>
</gene>
<dbReference type="Pfam" id="PF12874">
    <property type="entry name" value="zf-met"/>
    <property type="match status" value="1"/>
</dbReference>
<dbReference type="OMA" id="CCQSDLK"/>
<accession>B4NB08</accession>
<evidence type="ECO:0000256" key="1">
    <source>
        <dbReference type="ARBA" id="ARBA00004123"/>
    </source>
</evidence>
<evidence type="ECO:0000256" key="4">
    <source>
        <dbReference type="ARBA" id="ARBA00022771"/>
    </source>
</evidence>
<keyword evidence="2 8" id="KW-0479">Metal-binding</keyword>
<keyword evidence="13" id="KW-1185">Reference proteome</keyword>
<comment type="subcellular location">
    <subcellularLocation>
        <location evidence="1">Nucleus</location>
    </subcellularLocation>
</comment>
<dbReference type="PANTHER" id="PTHR16515">
    <property type="entry name" value="PR DOMAIN ZINC FINGER PROTEIN"/>
    <property type="match status" value="1"/>
</dbReference>
<feature type="domain" description="C2H2-type" evidence="10">
    <location>
        <begin position="194"/>
        <end position="221"/>
    </location>
</feature>
<dbReference type="PhylomeDB" id="B4NB08"/>
<feature type="domain" description="C2H2-type" evidence="10">
    <location>
        <begin position="278"/>
        <end position="305"/>
    </location>
</feature>
<dbReference type="PROSITE" id="PS00028">
    <property type="entry name" value="ZINC_FINGER_C2H2_1"/>
    <property type="match status" value="5"/>
</dbReference>
<feature type="domain" description="C2H2-type" evidence="10">
    <location>
        <begin position="250"/>
        <end position="277"/>
    </location>
</feature>
<feature type="binding site" evidence="8">
    <location>
        <position position="52"/>
    </location>
    <ligand>
        <name>Zn(2+)</name>
        <dbReference type="ChEBI" id="CHEBI:29105"/>
    </ligand>
</feature>
<dbReference type="FunFam" id="3.30.160.60:FF:000446">
    <property type="entry name" value="Zinc finger protein"/>
    <property type="match status" value="1"/>
</dbReference>
<name>B4NB08_DROWI</name>
<dbReference type="Pfam" id="PF07776">
    <property type="entry name" value="zf-AD"/>
    <property type="match status" value="1"/>
</dbReference>
<evidence type="ECO:0000256" key="2">
    <source>
        <dbReference type="ARBA" id="ARBA00022723"/>
    </source>
</evidence>
<evidence type="ECO:0000313" key="13">
    <source>
        <dbReference type="Proteomes" id="UP000007798"/>
    </source>
</evidence>
<dbReference type="GO" id="GO:0005634">
    <property type="term" value="C:nucleus"/>
    <property type="evidence" value="ECO:0007669"/>
    <property type="project" value="UniProtKB-SubCell"/>
</dbReference>
<evidence type="ECO:0000256" key="3">
    <source>
        <dbReference type="ARBA" id="ARBA00022737"/>
    </source>
</evidence>
<dbReference type="FunCoup" id="B4NB08">
    <property type="interactions" value="110"/>
</dbReference>
<dbReference type="FunFam" id="3.30.160.60:FF:000100">
    <property type="entry name" value="Zinc finger 45-like"/>
    <property type="match status" value="1"/>
</dbReference>
<feature type="compositionally biased region" description="Polar residues" evidence="9">
    <location>
        <begin position="328"/>
        <end position="347"/>
    </location>
</feature>
<dbReference type="Proteomes" id="UP000007798">
    <property type="component" value="Unassembled WGS sequence"/>
</dbReference>
<dbReference type="PROSITE" id="PS50157">
    <property type="entry name" value="ZINC_FINGER_C2H2_2"/>
    <property type="match status" value="5"/>
</dbReference>
<keyword evidence="5 8" id="KW-0862">Zinc</keyword>
<organism evidence="12 13">
    <name type="scientific">Drosophila willistoni</name>
    <name type="common">Fruit fly</name>
    <dbReference type="NCBI Taxonomy" id="7260"/>
    <lineage>
        <taxon>Eukaryota</taxon>
        <taxon>Metazoa</taxon>
        <taxon>Ecdysozoa</taxon>
        <taxon>Arthropoda</taxon>
        <taxon>Hexapoda</taxon>
        <taxon>Insecta</taxon>
        <taxon>Pterygota</taxon>
        <taxon>Neoptera</taxon>
        <taxon>Endopterygota</taxon>
        <taxon>Diptera</taxon>
        <taxon>Brachycera</taxon>
        <taxon>Muscomorpha</taxon>
        <taxon>Ephydroidea</taxon>
        <taxon>Drosophilidae</taxon>
        <taxon>Drosophila</taxon>
        <taxon>Sophophora</taxon>
    </lineage>
</organism>
<evidence type="ECO:0000256" key="9">
    <source>
        <dbReference type="SAM" id="MobiDB-lite"/>
    </source>
</evidence>
<dbReference type="FunFam" id="3.30.160.60:FF:002343">
    <property type="entry name" value="Zinc finger protein 33A"/>
    <property type="match status" value="1"/>
</dbReference>
<evidence type="ECO:0000259" key="11">
    <source>
        <dbReference type="PROSITE" id="PS51915"/>
    </source>
</evidence>
<dbReference type="eggNOG" id="KOG1721">
    <property type="taxonomic scope" value="Eukaryota"/>
</dbReference>
<evidence type="ECO:0000256" key="7">
    <source>
        <dbReference type="PROSITE-ProRule" id="PRU00042"/>
    </source>
</evidence>
<dbReference type="HOGENOM" id="CLU_002678_94_3_1"/>
<feature type="binding site" evidence="8">
    <location>
        <position position="6"/>
    </location>
    <ligand>
        <name>Zn(2+)</name>
        <dbReference type="ChEBI" id="CHEBI:29105"/>
    </ligand>
</feature>
<feature type="binding site" evidence="8">
    <location>
        <position position="55"/>
    </location>
    <ligand>
        <name>Zn(2+)</name>
        <dbReference type="ChEBI" id="CHEBI:29105"/>
    </ligand>
</feature>
<dbReference type="SMART" id="SM00355">
    <property type="entry name" value="ZnF_C2H2"/>
    <property type="match status" value="5"/>
</dbReference>
<dbReference type="GO" id="GO:0006355">
    <property type="term" value="P:regulation of DNA-templated transcription"/>
    <property type="evidence" value="ECO:0007669"/>
    <property type="project" value="UniProtKB-ARBA"/>
</dbReference>
<dbReference type="Pfam" id="PF00096">
    <property type="entry name" value="zf-C2H2"/>
    <property type="match status" value="1"/>
</dbReference>
<dbReference type="EMBL" id="CH964232">
    <property type="protein sequence ID" value="EDW80972.1"/>
    <property type="molecule type" value="Genomic_DNA"/>
</dbReference>
<reference evidence="12 13" key="1">
    <citation type="journal article" date="2007" name="Nature">
        <title>Evolution of genes and genomes on the Drosophila phylogeny.</title>
        <authorList>
            <consortium name="Drosophila 12 Genomes Consortium"/>
            <person name="Clark A.G."/>
            <person name="Eisen M.B."/>
            <person name="Smith D.R."/>
            <person name="Bergman C.M."/>
            <person name="Oliver B."/>
            <person name="Markow T.A."/>
            <person name="Kaufman T.C."/>
            <person name="Kellis M."/>
            <person name="Gelbart W."/>
            <person name="Iyer V.N."/>
            <person name="Pollard D.A."/>
            <person name="Sackton T.B."/>
            <person name="Larracuente A.M."/>
            <person name="Singh N.D."/>
            <person name="Abad J.P."/>
            <person name="Abt D.N."/>
            <person name="Adryan B."/>
            <person name="Aguade M."/>
            <person name="Akashi H."/>
            <person name="Anderson W.W."/>
            <person name="Aquadro C.F."/>
            <person name="Ardell D.H."/>
            <person name="Arguello R."/>
            <person name="Artieri C.G."/>
            <person name="Barbash D.A."/>
            <person name="Barker D."/>
            <person name="Barsanti P."/>
            <person name="Batterham P."/>
            <person name="Batzoglou S."/>
            <person name="Begun D."/>
            <person name="Bhutkar A."/>
            <person name="Blanco E."/>
            <person name="Bosak S.A."/>
            <person name="Bradley R.K."/>
            <person name="Brand A.D."/>
            <person name="Brent M.R."/>
            <person name="Brooks A.N."/>
            <person name="Brown R.H."/>
            <person name="Butlin R.K."/>
            <person name="Caggese C."/>
            <person name="Calvi B.R."/>
            <person name="Bernardo de Carvalho A."/>
            <person name="Caspi A."/>
            <person name="Castrezana S."/>
            <person name="Celniker S.E."/>
            <person name="Chang J.L."/>
            <person name="Chapple C."/>
            <person name="Chatterji S."/>
            <person name="Chinwalla A."/>
            <person name="Civetta A."/>
            <person name="Clifton S.W."/>
            <person name="Comeron J.M."/>
            <person name="Costello J.C."/>
            <person name="Coyne J.A."/>
            <person name="Daub J."/>
            <person name="David R.G."/>
            <person name="Delcher A.L."/>
            <person name="Delehaunty K."/>
            <person name="Do C.B."/>
            <person name="Ebling H."/>
            <person name="Edwards K."/>
            <person name="Eickbush T."/>
            <person name="Evans J.D."/>
            <person name="Filipski A."/>
            <person name="Findeiss S."/>
            <person name="Freyhult E."/>
            <person name="Fulton L."/>
            <person name="Fulton R."/>
            <person name="Garcia A.C."/>
            <person name="Gardiner A."/>
            <person name="Garfield D.A."/>
            <person name="Garvin B.E."/>
            <person name="Gibson G."/>
            <person name="Gilbert D."/>
            <person name="Gnerre S."/>
            <person name="Godfrey J."/>
            <person name="Good R."/>
            <person name="Gotea V."/>
            <person name="Gravely B."/>
            <person name="Greenberg A.J."/>
            <person name="Griffiths-Jones S."/>
            <person name="Gross S."/>
            <person name="Guigo R."/>
            <person name="Gustafson E.A."/>
            <person name="Haerty W."/>
            <person name="Hahn M.W."/>
            <person name="Halligan D.L."/>
            <person name="Halpern A.L."/>
            <person name="Halter G.M."/>
            <person name="Han M.V."/>
            <person name="Heger A."/>
            <person name="Hillier L."/>
            <person name="Hinrichs A.S."/>
            <person name="Holmes I."/>
            <person name="Hoskins R.A."/>
            <person name="Hubisz M.J."/>
            <person name="Hultmark D."/>
            <person name="Huntley M.A."/>
            <person name="Jaffe D.B."/>
            <person name="Jagadeeshan S."/>
            <person name="Jeck W.R."/>
            <person name="Johnson J."/>
            <person name="Jones C.D."/>
            <person name="Jordan W.C."/>
            <person name="Karpen G.H."/>
            <person name="Kataoka E."/>
            <person name="Keightley P.D."/>
            <person name="Kheradpour P."/>
            <person name="Kirkness E.F."/>
            <person name="Koerich L.B."/>
            <person name="Kristiansen K."/>
            <person name="Kudrna D."/>
            <person name="Kulathinal R.J."/>
            <person name="Kumar S."/>
            <person name="Kwok R."/>
            <person name="Lander E."/>
            <person name="Langley C.H."/>
            <person name="Lapoint R."/>
            <person name="Lazzaro B.P."/>
            <person name="Lee S.J."/>
            <person name="Levesque L."/>
            <person name="Li R."/>
            <person name="Lin C.F."/>
            <person name="Lin M.F."/>
            <person name="Lindblad-Toh K."/>
            <person name="Llopart A."/>
            <person name="Long M."/>
            <person name="Low L."/>
            <person name="Lozovsky E."/>
            <person name="Lu J."/>
            <person name="Luo M."/>
            <person name="Machado C.A."/>
            <person name="Makalowski W."/>
            <person name="Marzo M."/>
            <person name="Matsuda M."/>
            <person name="Matzkin L."/>
            <person name="McAllister B."/>
            <person name="McBride C.S."/>
            <person name="McKernan B."/>
            <person name="McKernan K."/>
            <person name="Mendez-Lago M."/>
            <person name="Minx P."/>
            <person name="Mollenhauer M.U."/>
            <person name="Montooth K."/>
            <person name="Mount S.M."/>
            <person name="Mu X."/>
            <person name="Myers E."/>
            <person name="Negre B."/>
            <person name="Newfeld S."/>
            <person name="Nielsen R."/>
            <person name="Noor M.A."/>
            <person name="O'Grady P."/>
            <person name="Pachter L."/>
            <person name="Papaceit M."/>
            <person name="Parisi M.J."/>
            <person name="Parisi M."/>
            <person name="Parts L."/>
            <person name="Pedersen J.S."/>
            <person name="Pesole G."/>
            <person name="Phillippy A.M."/>
            <person name="Ponting C.P."/>
            <person name="Pop M."/>
            <person name="Porcelli D."/>
            <person name="Powell J.R."/>
            <person name="Prohaska S."/>
            <person name="Pruitt K."/>
            <person name="Puig M."/>
            <person name="Quesneville H."/>
            <person name="Ram K.R."/>
            <person name="Rand D."/>
            <person name="Rasmussen M.D."/>
            <person name="Reed L.K."/>
            <person name="Reenan R."/>
            <person name="Reily A."/>
            <person name="Remington K.A."/>
            <person name="Rieger T.T."/>
            <person name="Ritchie M.G."/>
            <person name="Robin C."/>
            <person name="Rogers Y.H."/>
            <person name="Rohde C."/>
            <person name="Rozas J."/>
            <person name="Rubenfield M.J."/>
            <person name="Ruiz A."/>
            <person name="Russo S."/>
            <person name="Salzberg S.L."/>
            <person name="Sanchez-Gracia A."/>
            <person name="Saranga D.J."/>
            <person name="Sato H."/>
            <person name="Schaeffer S.W."/>
            <person name="Schatz M.C."/>
            <person name="Schlenke T."/>
            <person name="Schwartz R."/>
            <person name="Segarra C."/>
            <person name="Singh R.S."/>
            <person name="Sirot L."/>
            <person name="Sirota M."/>
            <person name="Sisneros N.B."/>
            <person name="Smith C.D."/>
            <person name="Smith T.F."/>
            <person name="Spieth J."/>
            <person name="Stage D.E."/>
            <person name="Stark A."/>
            <person name="Stephan W."/>
            <person name="Strausberg R.L."/>
            <person name="Strempel S."/>
            <person name="Sturgill D."/>
            <person name="Sutton G."/>
            <person name="Sutton G.G."/>
            <person name="Tao W."/>
            <person name="Teichmann S."/>
            <person name="Tobari Y.N."/>
            <person name="Tomimura Y."/>
            <person name="Tsolas J.M."/>
            <person name="Valente V.L."/>
            <person name="Venter E."/>
            <person name="Venter J.C."/>
            <person name="Vicario S."/>
            <person name="Vieira F.G."/>
            <person name="Vilella A.J."/>
            <person name="Villasante A."/>
            <person name="Walenz B."/>
            <person name="Wang J."/>
            <person name="Wasserman M."/>
            <person name="Watts T."/>
            <person name="Wilson D."/>
            <person name="Wilson R.K."/>
            <person name="Wing R.A."/>
            <person name="Wolfner M.F."/>
            <person name="Wong A."/>
            <person name="Wong G.K."/>
            <person name="Wu C.I."/>
            <person name="Wu G."/>
            <person name="Yamamoto D."/>
            <person name="Yang H.P."/>
            <person name="Yang S.P."/>
            <person name="Yorke J.A."/>
            <person name="Yoshida K."/>
            <person name="Zdobnov E."/>
            <person name="Zhang P."/>
            <person name="Zhang Y."/>
            <person name="Zimin A.V."/>
            <person name="Baldwin J."/>
            <person name="Abdouelleil A."/>
            <person name="Abdulkadir J."/>
            <person name="Abebe A."/>
            <person name="Abera B."/>
            <person name="Abreu J."/>
            <person name="Acer S.C."/>
            <person name="Aftuck L."/>
            <person name="Alexander A."/>
            <person name="An P."/>
            <person name="Anderson E."/>
            <person name="Anderson S."/>
            <person name="Arachi H."/>
            <person name="Azer M."/>
            <person name="Bachantsang P."/>
            <person name="Barry A."/>
            <person name="Bayul T."/>
            <person name="Berlin A."/>
            <person name="Bessette D."/>
            <person name="Bloom T."/>
            <person name="Blye J."/>
            <person name="Boguslavskiy L."/>
            <person name="Bonnet C."/>
            <person name="Boukhgalter B."/>
            <person name="Bourzgui I."/>
            <person name="Brown A."/>
            <person name="Cahill P."/>
            <person name="Channer S."/>
            <person name="Cheshatsang Y."/>
            <person name="Chuda L."/>
            <person name="Citroen M."/>
            <person name="Collymore A."/>
            <person name="Cooke P."/>
            <person name="Costello M."/>
            <person name="D'Aco K."/>
            <person name="Daza R."/>
            <person name="De Haan G."/>
            <person name="DeGray S."/>
            <person name="DeMaso C."/>
            <person name="Dhargay N."/>
            <person name="Dooley K."/>
            <person name="Dooley E."/>
            <person name="Doricent M."/>
            <person name="Dorje P."/>
            <person name="Dorjee K."/>
            <person name="Dupes A."/>
            <person name="Elong R."/>
            <person name="Falk J."/>
            <person name="Farina A."/>
            <person name="Faro S."/>
            <person name="Ferguson D."/>
            <person name="Fisher S."/>
            <person name="Foley C.D."/>
            <person name="Franke A."/>
            <person name="Friedrich D."/>
            <person name="Gadbois L."/>
            <person name="Gearin G."/>
            <person name="Gearin C.R."/>
            <person name="Giannoukos G."/>
            <person name="Goode T."/>
            <person name="Graham J."/>
            <person name="Grandbois E."/>
            <person name="Grewal S."/>
            <person name="Gyaltsen K."/>
            <person name="Hafez N."/>
            <person name="Hagos B."/>
            <person name="Hall J."/>
            <person name="Henson C."/>
            <person name="Hollinger A."/>
            <person name="Honan T."/>
            <person name="Huard M.D."/>
            <person name="Hughes L."/>
            <person name="Hurhula B."/>
            <person name="Husby M.E."/>
            <person name="Kamat A."/>
            <person name="Kanga B."/>
            <person name="Kashin S."/>
            <person name="Khazanovich D."/>
            <person name="Kisner P."/>
            <person name="Lance K."/>
            <person name="Lara M."/>
            <person name="Lee W."/>
            <person name="Lennon N."/>
            <person name="Letendre F."/>
            <person name="LeVine R."/>
            <person name="Lipovsky A."/>
            <person name="Liu X."/>
            <person name="Liu J."/>
            <person name="Liu S."/>
            <person name="Lokyitsang T."/>
            <person name="Lokyitsang Y."/>
            <person name="Lubonja R."/>
            <person name="Lui A."/>
            <person name="MacDonald P."/>
            <person name="Magnisalis V."/>
            <person name="Maru K."/>
            <person name="Matthews C."/>
            <person name="McCusker W."/>
            <person name="McDonough S."/>
            <person name="Mehta T."/>
            <person name="Meldrim J."/>
            <person name="Meneus L."/>
            <person name="Mihai O."/>
            <person name="Mihalev A."/>
            <person name="Mihova T."/>
            <person name="Mittelman R."/>
            <person name="Mlenga V."/>
            <person name="Montmayeur A."/>
            <person name="Mulrain L."/>
            <person name="Navidi A."/>
            <person name="Naylor J."/>
            <person name="Negash T."/>
            <person name="Nguyen T."/>
            <person name="Nguyen N."/>
            <person name="Nicol R."/>
            <person name="Norbu C."/>
            <person name="Norbu N."/>
            <person name="Novod N."/>
            <person name="O'Neill B."/>
            <person name="Osman S."/>
            <person name="Markiewicz E."/>
            <person name="Oyono O.L."/>
            <person name="Patti C."/>
            <person name="Phunkhang P."/>
            <person name="Pierre F."/>
            <person name="Priest M."/>
            <person name="Raghuraman S."/>
            <person name="Rege F."/>
            <person name="Reyes R."/>
            <person name="Rise C."/>
            <person name="Rogov P."/>
            <person name="Ross K."/>
            <person name="Ryan E."/>
            <person name="Settipalli S."/>
            <person name="Shea T."/>
            <person name="Sherpa N."/>
            <person name="Shi L."/>
            <person name="Shih D."/>
            <person name="Sparrow T."/>
            <person name="Spaulding J."/>
            <person name="Stalker J."/>
            <person name="Stange-Thomann N."/>
            <person name="Stavropoulos S."/>
            <person name="Stone C."/>
            <person name="Strader C."/>
            <person name="Tesfaye S."/>
            <person name="Thomson T."/>
            <person name="Thoulutsang Y."/>
            <person name="Thoulutsang D."/>
            <person name="Topham K."/>
            <person name="Topping I."/>
            <person name="Tsamla T."/>
            <person name="Vassiliev H."/>
            <person name="Vo A."/>
            <person name="Wangchuk T."/>
            <person name="Wangdi T."/>
            <person name="Weiand M."/>
            <person name="Wilkinson J."/>
            <person name="Wilson A."/>
            <person name="Yadav S."/>
            <person name="Young G."/>
            <person name="Yu Q."/>
            <person name="Zembek L."/>
            <person name="Zhong D."/>
            <person name="Zimmer A."/>
            <person name="Zwirko Z."/>
            <person name="Jaffe D.B."/>
            <person name="Alvarez P."/>
            <person name="Brockman W."/>
            <person name="Butler J."/>
            <person name="Chin C."/>
            <person name="Gnerre S."/>
            <person name="Grabherr M."/>
            <person name="Kleber M."/>
            <person name="Mauceli E."/>
            <person name="MacCallum I."/>
        </authorList>
    </citation>
    <scope>NUCLEOTIDE SEQUENCE [LARGE SCALE GENOMIC DNA]</scope>
    <source>
        <strain evidence="13">Tucson 14030-0811.24</strain>
    </source>
</reference>
<evidence type="ECO:0000259" key="10">
    <source>
        <dbReference type="PROSITE" id="PS50157"/>
    </source>
</evidence>
<feature type="binding site" evidence="8">
    <location>
        <position position="9"/>
    </location>
    <ligand>
        <name>Zn(2+)</name>
        <dbReference type="ChEBI" id="CHEBI:29105"/>
    </ligand>
</feature>
<keyword evidence="4 7" id="KW-0863">Zinc-finger</keyword>
<keyword evidence="3" id="KW-0677">Repeat</keyword>
<dbReference type="SMART" id="SM00868">
    <property type="entry name" value="zf-AD"/>
    <property type="match status" value="1"/>
</dbReference>
<dbReference type="PROSITE" id="PS51915">
    <property type="entry name" value="ZAD"/>
    <property type="match status" value="1"/>
</dbReference>
<evidence type="ECO:0008006" key="14">
    <source>
        <dbReference type="Google" id="ProtNLM"/>
    </source>
</evidence>
<dbReference type="InterPro" id="IPR036236">
    <property type="entry name" value="Znf_C2H2_sf"/>
</dbReference>
<dbReference type="GO" id="GO:0008270">
    <property type="term" value="F:zinc ion binding"/>
    <property type="evidence" value="ECO:0007669"/>
    <property type="project" value="UniProtKB-UniRule"/>
</dbReference>
<feature type="domain" description="C2H2-type" evidence="10">
    <location>
        <begin position="306"/>
        <end position="335"/>
    </location>
</feature>
<feature type="domain" description="C2H2-type" evidence="10">
    <location>
        <begin position="222"/>
        <end position="249"/>
    </location>
</feature>
<feature type="region of interest" description="Disordered" evidence="9">
    <location>
        <begin position="327"/>
        <end position="347"/>
    </location>
</feature>